<dbReference type="Proteomes" id="UP001367508">
    <property type="component" value="Unassembled WGS sequence"/>
</dbReference>
<accession>A0AAN9Q757</accession>
<reference evidence="1 2" key="1">
    <citation type="submission" date="2024-01" db="EMBL/GenBank/DDBJ databases">
        <title>The genomes of 5 underutilized Papilionoideae crops provide insights into root nodulation and disease resistanc.</title>
        <authorList>
            <person name="Jiang F."/>
        </authorList>
    </citation>
    <scope>NUCLEOTIDE SEQUENCE [LARGE SCALE GENOMIC DNA]</scope>
    <source>
        <strain evidence="1">LVBAO_FW01</strain>
        <tissue evidence="1">Leaves</tissue>
    </source>
</reference>
<sequence length="127" mass="14737">MVRQLRPDVAEEDQAFPSLRNHSPKTPIDVKSHESFVRGALEKEEPSTDVLMVRKGKGVYCECLRLRFGFFVLDVLMVRKGKGVYCECLRLRFRTLPEPNANEKYRIVVRVALLQWINKGPSVYLAW</sequence>
<name>A0AAN9Q757_CANGL</name>
<dbReference type="EMBL" id="JAYMYQ010000006">
    <property type="protein sequence ID" value="KAK7324019.1"/>
    <property type="molecule type" value="Genomic_DNA"/>
</dbReference>
<evidence type="ECO:0000313" key="1">
    <source>
        <dbReference type="EMBL" id="KAK7324019.1"/>
    </source>
</evidence>
<evidence type="ECO:0000313" key="2">
    <source>
        <dbReference type="Proteomes" id="UP001367508"/>
    </source>
</evidence>
<dbReference type="AlphaFoldDB" id="A0AAN9Q757"/>
<proteinExistence type="predicted"/>
<organism evidence="1 2">
    <name type="scientific">Canavalia gladiata</name>
    <name type="common">Sword bean</name>
    <name type="synonym">Dolichos gladiatus</name>
    <dbReference type="NCBI Taxonomy" id="3824"/>
    <lineage>
        <taxon>Eukaryota</taxon>
        <taxon>Viridiplantae</taxon>
        <taxon>Streptophyta</taxon>
        <taxon>Embryophyta</taxon>
        <taxon>Tracheophyta</taxon>
        <taxon>Spermatophyta</taxon>
        <taxon>Magnoliopsida</taxon>
        <taxon>eudicotyledons</taxon>
        <taxon>Gunneridae</taxon>
        <taxon>Pentapetalae</taxon>
        <taxon>rosids</taxon>
        <taxon>fabids</taxon>
        <taxon>Fabales</taxon>
        <taxon>Fabaceae</taxon>
        <taxon>Papilionoideae</taxon>
        <taxon>50 kb inversion clade</taxon>
        <taxon>NPAAA clade</taxon>
        <taxon>indigoferoid/millettioid clade</taxon>
        <taxon>Phaseoleae</taxon>
        <taxon>Canavalia</taxon>
    </lineage>
</organism>
<protein>
    <submittedName>
        <fullName evidence="1">Uncharacterized protein</fullName>
    </submittedName>
</protein>
<gene>
    <name evidence="1" type="ORF">VNO77_27527</name>
</gene>
<comment type="caution">
    <text evidence="1">The sequence shown here is derived from an EMBL/GenBank/DDBJ whole genome shotgun (WGS) entry which is preliminary data.</text>
</comment>
<keyword evidence="2" id="KW-1185">Reference proteome</keyword>